<dbReference type="InterPro" id="IPR018637">
    <property type="entry name" value="DUF2059"/>
</dbReference>
<dbReference type="EMBL" id="NSIT01000099">
    <property type="protein sequence ID" value="PJE79060.1"/>
    <property type="molecule type" value="Genomic_DNA"/>
</dbReference>
<proteinExistence type="predicted"/>
<protein>
    <recommendedName>
        <fullName evidence="3">DUF2059 domain-containing protein</fullName>
    </recommendedName>
</protein>
<reference evidence="4" key="1">
    <citation type="journal article" date="2017" name="Appl. Environ. Microbiol.">
        <title>Molecular characterization of an Endozoicomonas-like organism causing infection in king scallop Pecten maximus L.</title>
        <authorList>
            <person name="Cano I."/>
            <person name="van Aerle R."/>
            <person name="Ross S."/>
            <person name="Verner-Jeffreys D.W."/>
            <person name="Paley R.K."/>
            <person name="Rimmer G."/>
            <person name="Ryder D."/>
            <person name="Hooper P."/>
            <person name="Stone D."/>
            <person name="Feist S.W."/>
        </authorList>
    </citation>
    <scope>NUCLEOTIDE SEQUENCE</scope>
</reference>
<dbReference type="AlphaFoldDB" id="A0A2H9T754"/>
<organism evidence="4">
    <name type="scientific">invertebrate metagenome</name>
    <dbReference type="NCBI Taxonomy" id="1711999"/>
    <lineage>
        <taxon>unclassified sequences</taxon>
        <taxon>metagenomes</taxon>
        <taxon>organismal metagenomes</taxon>
    </lineage>
</organism>
<dbReference type="Pfam" id="PF09832">
    <property type="entry name" value="DUF2059"/>
    <property type="match status" value="1"/>
</dbReference>
<keyword evidence="1" id="KW-0175">Coiled coil</keyword>
<evidence type="ECO:0000259" key="3">
    <source>
        <dbReference type="Pfam" id="PF09832"/>
    </source>
</evidence>
<evidence type="ECO:0000313" key="4">
    <source>
        <dbReference type="EMBL" id="PJE79060.1"/>
    </source>
</evidence>
<gene>
    <name evidence="4" type="ORF">CI610_01968</name>
</gene>
<evidence type="ECO:0000256" key="2">
    <source>
        <dbReference type="SAM" id="MobiDB-lite"/>
    </source>
</evidence>
<name>A0A2H9T754_9ZZZZ</name>
<feature type="domain" description="DUF2059" evidence="3">
    <location>
        <begin position="105"/>
        <end position="163"/>
    </location>
</feature>
<sequence length="202" mass="23172">MIRKNLVVLLFVVFSSWQCSKTPEDTATRLQQNQEREKEQLQQAAIEFLDASNAASILDSVHLRVDNTILKYMESIDQKDDTTKAIMEQYTQKMIRMTREEISFDKLSAALTTIYMDTYTINEMKDITRFYQTDTGQKMLANMPTLTKKNMKVIETMVKGLTPKLQEAMNALKADLQKTQQRSTTQQLPPVTKKTSSAINAD</sequence>
<evidence type="ECO:0000256" key="1">
    <source>
        <dbReference type="SAM" id="Coils"/>
    </source>
</evidence>
<accession>A0A2H9T754</accession>
<feature type="region of interest" description="Disordered" evidence="2">
    <location>
        <begin position="178"/>
        <end position="202"/>
    </location>
</feature>
<feature type="coiled-coil region" evidence="1">
    <location>
        <begin position="24"/>
        <end position="51"/>
    </location>
</feature>
<comment type="caution">
    <text evidence="4">The sequence shown here is derived from an EMBL/GenBank/DDBJ whole genome shotgun (WGS) entry which is preliminary data.</text>
</comment>